<protein>
    <submittedName>
        <fullName evidence="1">Uncharacterized protein</fullName>
    </submittedName>
</protein>
<reference evidence="1 2" key="1">
    <citation type="submission" date="2019-05" db="EMBL/GenBank/DDBJ databases">
        <title>Sulfitobacter sabulilitoris sp. nov., isolated from a marine sand.</title>
        <authorList>
            <person name="Yoon J.-H."/>
        </authorList>
    </citation>
    <scope>NUCLEOTIDE SEQUENCE [LARGE SCALE GENOMIC DNA]</scope>
    <source>
        <strain evidence="1 2">HSMS-29</strain>
    </source>
</reference>
<dbReference type="Proteomes" id="UP000309550">
    <property type="component" value="Unassembled WGS sequence"/>
</dbReference>
<name>A0A5S3Q3C6_9RHOB</name>
<dbReference type="EMBL" id="VANS01000005">
    <property type="protein sequence ID" value="TMM50929.1"/>
    <property type="molecule type" value="Genomic_DNA"/>
</dbReference>
<sequence>MTVTTAPALAQSAKIYAYPSAENYCPTGLRPVTIGGVICCGVPNQSMTYQQVMAHPAPKRHAAPRAQAECPIGTKGCTYD</sequence>
<evidence type="ECO:0000313" key="2">
    <source>
        <dbReference type="Proteomes" id="UP000309550"/>
    </source>
</evidence>
<dbReference type="OrthoDB" id="7875085at2"/>
<keyword evidence="2" id="KW-1185">Reference proteome</keyword>
<gene>
    <name evidence="1" type="ORF">FDT80_16580</name>
</gene>
<accession>A0A5S3Q3C6</accession>
<evidence type="ECO:0000313" key="1">
    <source>
        <dbReference type="EMBL" id="TMM50929.1"/>
    </source>
</evidence>
<comment type="caution">
    <text evidence="1">The sequence shown here is derived from an EMBL/GenBank/DDBJ whole genome shotgun (WGS) entry which is preliminary data.</text>
</comment>
<dbReference type="AlphaFoldDB" id="A0A5S3Q3C6"/>
<organism evidence="1 2">
    <name type="scientific">Sulfitobacter sabulilitoris</name>
    <dbReference type="NCBI Taxonomy" id="2562655"/>
    <lineage>
        <taxon>Bacteria</taxon>
        <taxon>Pseudomonadati</taxon>
        <taxon>Pseudomonadota</taxon>
        <taxon>Alphaproteobacteria</taxon>
        <taxon>Rhodobacterales</taxon>
        <taxon>Roseobacteraceae</taxon>
        <taxon>Sulfitobacter</taxon>
    </lineage>
</organism>
<proteinExistence type="predicted"/>